<gene>
    <name evidence="2" type="ORF">HRQ87_02130</name>
</gene>
<protein>
    <submittedName>
        <fullName evidence="2">Smr/MutS family protein</fullName>
    </submittedName>
</protein>
<dbReference type="InterPro" id="IPR002625">
    <property type="entry name" value="Smr_dom"/>
</dbReference>
<keyword evidence="3" id="KW-1185">Reference proteome</keyword>
<dbReference type="SMART" id="SM00463">
    <property type="entry name" value="SMR"/>
    <property type="match status" value="1"/>
</dbReference>
<dbReference type="PANTHER" id="PTHR35562:SF2">
    <property type="entry name" value="DNA ENDONUCLEASE SMRA-RELATED"/>
    <property type="match status" value="1"/>
</dbReference>
<accession>A0ABX2ITA3</accession>
<dbReference type="Gene3D" id="3.30.1370.110">
    <property type="match status" value="1"/>
</dbReference>
<reference evidence="2 3" key="1">
    <citation type="submission" date="2020-06" db="EMBL/GenBank/DDBJ databases">
        <title>Sulfitobacter algicola sp. nov., isolated from green algae.</title>
        <authorList>
            <person name="Wang C."/>
        </authorList>
    </citation>
    <scope>NUCLEOTIDE SEQUENCE [LARGE SCALE GENOMIC DNA]</scope>
    <source>
        <strain evidence="2 3">1151</strain>
    </source>
</reference>
<organism evidence="2 3">
    <name type="scientific">Parasulfitobacter algicola</name>
    <dbReference type="NCBI Taxonomy" id="2614809"/>
    <lineage>
        <taxon>Bacteria</taxon>
        <taxon>Pseudomonadati</taxon>
        <taxon>Pseudomonadota</taxon>
        <taxon>Alphaproteobacteria</taxon>
        <taxon>Rhodobacterales</taxon>
        <taxon>Roseobacteraceae</taxon>
        <taxon>Parasulfitobacter</taxon>
    </lineage>
</organism>
<evidence type="ECO:0000313" key="3">
    <source>
        <dbReference type="Proteomes" id="UP000777935"/>
    </source>
</evidence>
<dbReference type="PANTHER" id="PTHR35562">
    <property type="entry name" value="DNA ENDONUCLEASE SMRA-RELATED"/>
    <property type="match status" value="1"/>
</dbReference>
<comment type="caution">
    <text evidence="2">The sequence shown here is derived from an EMBL/GenBank/DDBJ whole genome shotgun (WGS) entry which is preliminary data.</text>
</comment>
<evidence type="ECO:0000259" key="1">
    <source>
        <dbReference type="PROSITE" id="PS50828"/>
    </source>
</evidence>
<proteinExistence type="predicted"/>
<dbReference type="PROSITE" id="PS50828">
    <property type="entry name" value="SMR"/>
    <property type="match status" value="1"/>
</dbReference>
<dbReference type="InterPro" id="IPR036063">
    <property type="entry name" value="Smr_dom_sf"/>
</dbReference>
<sequence length="186" mass="20599">MARKKKLLTDEDMVLWTKVAEKSQPIHRDKPKLNVTVDEKMAPVKKAKLSSSVAAVSKVQKPGPKISTADHIAMDAKSFKKMKRGALRPEAKLDLHGLTLVQAHAALIAFVGDAFAKQKRLVLVVTGKGKKSDTDHFMSRPTGVLRSQVPQWLALPPLSRHILQVTEAHQKHGGSGAFYVYLKRLR</sequence>
<dbReference type="EMBL" id="JABUFE010000001">
    <property type="protein sequence ID" value="NSX53589.1"/>
    <property type="molecule type" value="Genomic_DNA"/>
</dbReference>
<dbReference type="Proteomes" id="UP000777935">
    <property type="component" value="Unassembled WGS sequence"/>
</dbReference>
<evidence type="ECO:0000313" key="2">
    <source>
        <dbReference type="EMBL" id="NSX53589.1"/>
    </source>
</evidence>
<dbReference type="Pfam" id="PF01713">
    <property type="entry name" value="Smr"/>
    <property type="match status" value="1"/>
</dbReference>
<feature type="domain" description="Smr" evidence="1">
    <location>
        <begin position="93"/>
        <end position="183"/>
    </location>
</feature>
<dbReference type="SUPFAM" id="SSF160443">
    <property type="entry name" value="SMR domain-like"/>
    <property type="match status" value="1"/>
</dbReference>
<name>A0ABX2ITA3_9RHOB</name>